<name>A0ABV5GVE6_9FLAO</name>
<keyword evidence="2" id="KW-1185">Reference proteome</keyword>
<evidence type="ECO:0000313" key="1">
    <source>
        <dbReference type="EMBL" id="MFB9098800.1"/>
    </source>
</evidence>
<evidence type="ECO:0000313" key="2">
    <source>
        <dbReference type="Proteomes" id="UP001589607"/>
    </source>
</evidence>
<evidence type="ECO:0008006" key="3">
    <source>
        <dbReference type="Google" id="ProtNLM"/>
    </source>
</evidence>
<reference evidence="1 2" key="1">
    <citation type="submission" date="2024-09" db="EMBL/GenBank/DDBJ databases">
        <authorList>
            <person name="Sun Q."/>
            <person name="Mori K."/>
        </authorList>
    </citation>
    <scope>NUCLEOTIDE SEQUENCE [LARGE SCALE GENOMIC DNA]</scope>
    <source>
        <strain evidence="1 2">CECT 7955</strain>
    </source>
</reference>
<sequence length="283" mass="32208">MTYHFVFFLLFFFSCDKRENENSIQEKFISKSISSIEEVNLTSNATFDNKTEKVIHILVALCDNKYQGIVPVPKGIGNGQDPKNNLYWGCGYGVKTYFKKSKEWKLIKSSQIDSVKMERLVFKHTSKENYLVADAYNGKYIKQCTVDFLKSCSGQMKDTLMVNNKVIGVNGNSNLLGYIGHDGLMDFKIEEEIKNVDNKVRDCIILACYSKIFFLPFIKECKSNPLVWITGLMCPEAYSIHDAINVYCNTNDEQKIAAAAAKAYAKYQKCSEKSAKKLLITGW</sequence>
<dbReference type="RefSeq" id="WP_236457140.1">
    <property type="nucleotide sequence ID" value="NZ_CBCSGE010000012.1"/>
</dbReference>
<proteinExistence type="predicted"/>
<organism evidence="1 2">
    <name type="scientific">Flavobacterium jumunjinense</name>
    <dbReference type="NCBI Taxonomy" id="998845"/>
    <lineage>
        <taxon>Bacteria</taxon>
        <taxon>Pseudomonadati</taxon>
        <taxon>Bacteroidota</taxon>
        <taxon>Flavobacteriia</taxon>
        <taxon>Flavobacteriales</taxon>
        <taxon>Flavobacteriaceae</taxon>
        <taxon>Flavobacterium</taxon>
    </lineage>
</organism>
<comment type="caution">
    <text evidence="1">The sequence shown here is derived from an EMBL/GenBank/DDBJ whole genome shotgun (WGS) entry which is preliminary data.</text>
</comment>
<protein>
    <recommendedName>
        <fullName evidence="3">Lipoprotein</fullName>
    </recommendedName>
</protein>
<accession>A0ABV5GVE6</accession>
<gene>
    <name evidence="1" type="ORF">ACFFVF_20025</name>
</gene>
<dbReference type="EMBL" id="JBHMEY010000096">
    <property type="protein sequence ID" value="MFB9098800.1"/>
    <property type="molecule type" value="Genomic_DNA"/>
</dbReference>
<dbReference type="Proteomes" id="UP001589607">
    <property type="component" value="Unassembled WGS sequence"/>
</dbReference>